<gene>
    <name evidence="2" type="ORF">HUK45_01180</name>
</gene>
<evidence type="ECO:0000256" key="1">
    <source>
        <dbReference type="SAM" id="Phobius"/>
    </source>
</evidence>
<feature type="transmembrane region" description="Helical" evidence="1">
    <location>
        <begin position="12"/>
        <end position="34"/>
    </location>
</feature>
<accession>A0ABR8ZHW3</accession>
<proteinExistence type="predicted"/>
<keyword evidence="1" id="KW-0812">Transmembrane</keyword>
<sequence>MHSIAGYSWDELLAIVTIFSIVGGFLIWLLNLAIKNGTEKLSNVVQDLIVKIDNLSHTMDSIKSTANRTADRVDLLEERFEEHIGEAKVRNQRIKALEHEVFERGKDK</sequence>
<keyword evidence="3" id="KW-1185">Reference proteome</keyword>
<evidence type="ECO:0000313" key="2">
    <source>
        <dbReference type="EMBL" id="MBD8084888.1"/>
    </source>
</evidence>
<reference evidence="2 3" key="1">
    <citation type="submission" date="2020-06" db="EMBL/GenBank/DDBJ databases">
        <title>Limosilactobacillus sp. nov.</title>
        <authorList>
            <person name="Ksiezarek M."/>
            <person name="Goncalves Ribeiro T."/>
            <person name="Rocha J."/>
            <person name="Grosso F."/>
            <person name="Peixe L."/>
        </authorList>
    </citation>
    <scope>NUCLEOTIDE SEQUENCE [LARGE SCALE GENOMIC DNA]</scope>
    <source>
        <strain evidence="3">c9Ua_26_M</strain>
    </source>
</reference>
<comment type="caution">
    <text evidence="2">The sequence shown here is derived from an EMBL/GenBank/DDBJ whole genome shotgun (WGS) entry which is preliminary data.</text>
</comment>
<dbReference type="RefSeq" id="WP_191910719.1">
    <property type="nucleotide sequence ID" value="NZ_JABUXR010000002.1"/>
</dbReference>
<dbReference type="EMBL" id="JABUXR010000002">
    <property type="protein sequence ID" value="MBD8084888.1"/>
    <property type="molecule type" value="Genomic_DNA"/>
</dbReference>
<organism evidence="2 3">
    <name type="scientific">Limosilactobacillus urinaemulieris</name>
    <dbReference type="NCBI Taxonomy" id="2742600"/>
    <lineage>
        <taxon>Bacteria</taxon>
        <taxon>Bacillati</taxon>
        <taxon>Bacillota</taxon>
        <taxon>Bacilli</taxon>
        <taxon>Lactobacillales</taxon>
        <taxon>Lactobacillaceae</taxon>
        <taxon>Limosilactobacillus</taxon>
    </lineage>
</organism>
<keyword evidence="1" id="KW-0472">Membrane</keyword>
<keyword evidence="1" id="KW-1133">Transmembrane helix</keyword>
<dbReference type="Proteomes" id="UP000645007">
    <property type="component" value="Unassembled WGS sequence"/>
</dbReference>
<name>A0ABR8ZHW3_9LACO</name>
<evidence type="ECO:0000313" key="3">
    <source>
        <dbReference type="Proteomes" id="UP000645007"/>
    </source>
</evidence>
<protein>
    <submittedName>
        <fullName evidence="2">Uncharacterized protein</fullName>
    </submittedName>
</protein>